<dbReference type="EMBL" id="CP000774">
    <property type="protein sequence ID" value="ABS61856.1"/>
    <property type="molecule type" value="Genomic_DNA"/>
</dbReference>
<evidence type="ECO:0000259" key="3">
    <source>
        <dbReference type="PROSITE" id="PS50914"/>
    </source>
</evidence>
<dbReference type="InterPro" id="IPR001775">
    <property type="entry name" value="GspD/PilQ"/>
</dbReference>
<dbReference type="PANTHER" id="PTHR30332:SF17">
    <property type="entry name" value="TYPE IV PILIATION SYSTEM PROTEIN DR_0774-RELATED"/>
    <property type="match status" value="1"/>
</dbReference>
<evidence type="ECO:0000256" key="1">
    <source>
        <dbReference type="RuleBase" id="RU004003"/>
    </source>
</evidence>
<dbReference type="InterPro" id="IPR032789">
    <property type="entry name" value="T2SS-T3SS_pil_N"/>
</dbReference>
<dbReference type="KEGG" id="pla:Plav_0233"/>
<keyword evidence="5" id="KW-1185">Reference proteome</keyword>
<organism evidence="4 5">
    <name type="scientific">Parvibaculum lavamentivorans (strain DS-1 / DSM 13023 / NCIMB 13966)</name>
    <dbReference type="NCBI Taxonomy" id="402881"/>
    <lineage>
        <taxon>Bacteria</taxon>
        <taxon>Pseudomonadati</taxon>
        <taxon>Pseudomonadota</taxon>
        <taxon>Alphaproteobacteria</taxon>
        <taxon>Hyphomicrobiales</taxon>
        <taxon>Parvibaculaceae</taxon>
        <taxon>Parvibaculum</taxon>
    </lineage>
</organism>
<dbReference type="Pfam" id="PF13629">
    <property type="entry name" value="T2SS-T3SS_pil_N"/>
    <property type="match status" value="1"/>
</dbReference>
<dbReference type="OrthoDB" id="9775455at2"/>
<dbReference type="Proteomes" id="UP000006377">
    <property type="component" value="Chromosome"/>
</dbReference>
<dbReference type="PANTHER" id="PTHR30332">
    <property type="entry name" value="PROBABLE GENERAL SECRETION PATHWAY PROTEIN D"/>
    <property type="match status" value="1"/>
</dbReference>
<dbReference type="AlphaFoldDB" id="A7HPM3"/>
<sequence length="491" mass="51862">MWNKLTAVCAAPRLRSMRIAAALLCAAAMAVSPAGGAFAGDARLVKIDQGGIGQSSRSIVLGLNKAAIVELPIAARDVLVSNPAIVDAVVRTNKRTYLIGLAVGQTNAFFFNEAGQQILNLEIRVARDLTGLRESLRQYFPKARIDVESINDHVVLSGMVASATDASKAQDFAARYIGGDKEHVLNMLGIEGKEQVMLKVTVAEMQRNVIKQLGVDLSTAANFGDFALRLATSNSFSVQGGSLGGLTTAADAADPTRYQSGDVTVDSAIRALERDGILRTLAEPNLTAISGESAKFLAGGEFPVPTSRDRDGNVQLEFKPFGVGLNFTPVVLSEGRISLKISTEVSELTSEGAFVFQSTSADGVTVPGLKVRRAETTLELPSGGSLVMAGLLSDTMRQNIDGVPGVKDVPVLGQLFRSRDYQKNETELVVIVTPYLVDPTSRKNLVLPTDGFAPASDMDTILMGRLNATYGARGAAPGDHSLQGPVGFIVG</sequence>
<evidence type="ECO:0000313" key="5">
    <source>
        <dbReference type="Proteomes" id="UP000006377"/>
    </source>
</evidence>
<gene>
    <name evidence="4" type="ordered locus">Plav_0233</name>
</gene>
<feature type="signal peptide" evidence="2">
    <location>
        <begin position="1"/>
        <end position="39"/>
    </location>
</feature>
<dbReference type="PROSITE" id="PS50914">
    <property type="entry name" value="BON"/>
    <property type="match status" value="1"/>
</dbReference>
<dbReference type="STRING" id="402881.Plav_0233"/>
<feature type="domain" description="BON" evidence="3">
    <location>
        <begin position="121"/>
        <end position="192"/>
    </location>
</feature>
<dbReference type="InterPro" id="IPR007055">
    <property type="entry name" value="BON_dom"/>
</dbReference>
<name>A7HPM3_PARL1</name>
<dbReference type="GO" id="GO:0009306">
    <property type="term" value="P:protein secretion"/>
    <property type="evidence" value="ECO:0007669"/>
    <property type="project" value="InterPro"/>
</dbReference>
<keyword evidence="2" id="KW-0732">Signal</keyword>
<dbReference type="InterPro" id="IPR004846">
    <property type="entry name" value="T2SS/T3SS_dom"/>
</dbReference>
<dbReference type="GO" id="GO:0015627">
    <property type="term" value="C:type II protein secretion system complex"/>
    <property type="evidence" value="ECO:0007669"/>
    <property type="project" value="TreeGrafter"/>
</dbReference>
<reference evidence="4 5" key="1">
    <citation type="journal article" date="2011" name="Stand. Genomic Sci.">
        <title>Complete genome sequence of Parvibaculum lavamentivorans type strain (DS-1(T)).</title>
        <authorList>
            <person name="Schleheck D."/>
            <person name="Weiss M."/>
            <person name="Pitluck S."/>
            <person name="Bruce D."/>
            <person name="Land M.L."/>
            <person name="Han S."/>
            <person name="Saunders E."/>
            <person name="Tapia R."/>
            <person name="Detter C."/>
            <person name="Brettin T."/>
            <person name="Han J."/>
            <person name="Woyke T."/>
            <person name="Goodwin L."/>
            <person name="Pennacchio L."/>
            <person name="Nolan M."/>
            <person name="Cook A.M."/>
            <person name="Kjelleberg S."/>
            <person name="Thomas T."/>
        </authorList>
    </citation>
    <scope>NUCLEOTIDE SEQUENCE [LARGE SCALE GENOMIC DNA]</scope>
    <source>
        <strain evidence="5">DS-1 / DSM 13023 / NCIMB 13966</strain>
    </source>
</reference>
<protein>
    <submittedName>
        <fullName evidence="4">Type II and III secretion system protein</fullName>
    </submittedName>
</protein>
<evidence type="ECO:0000256" key="2">
    <source>
        <dbReference type="SAM" id="SignalP"/>
    </source>
</evidence>
<dbReference type="PRINTS" id="PR00811">
    <property type="entry name" value="BCTERIALGSPD"/>
</dbReference>
<accession>A7HPM3</accession>
<evidence type="ECO:0000313" key="4">
    <source>
        <dbReference type="EMBL" id="ABS61856.1"/>
    </source>
</evidence>
<comment type="similarity">
    <text evidence="1">Belongs to the bacterial secretin family.</text>
</comment>
<dbReference type="Pfam" id="PF04972">
    <property type="entry name" value="BON"/>
    <property type="match status" value="1"/>
</dbReference>
<dbReference type="Pfam" id="PF00263">
    <property type="entry name" value="Secretin"/>
    <property type="match status" value="1"/>
</dbReference>
<dbReference type="InterPro" id="IPR050810">
    <property type="entry name" value="Bact_Secretion_Sys_Channel"/>
</dbReference>
<feature type="chain" id="PRO_5002708113" evidence="2">
    <location>
        <begin position="40"/>
        <end position="491"/>
    </location>
</feature>
<proteinExistence type="inferred from homology"/>
<dbReference type="HOGENOM" id="CLU_017952_2_0_5"/>
<dbReference type="eggNOG" id="COG4964">
    <property type="taxonomic scope" value="Bacteria"/>
</dbReference>